<reference evidence="2" key="1">
    <citation type="submission" date="2025-08" db="UniProtKB">
        <authorList>
            <consortium name="Ensembl"/>
        </authorList>
    </citation>
    <scope>IDENTIFICATION</scope>
</reference>
<evidence type="ECO:0000313" key="2">
    <source>
        <dbReference type="Ensembl" id="ENSNMLP00000041740.1"/>
    </source>
</evidence>
<feature type="compositionally biased region" description="Polar residues" evidence="1">
    <location>
        <begin position="21"/>
        <end position="36"/>
    </location>
</feature>
<keyword evidence="3" id="KW-1185">Reference proteome</keyword>
<accession>A0A8C6WYX0</accession>
<dbReference type="Ensembl" id="ENSNMLT00000046391.1">
    <property type="protein sequence ID" value="ENSNMLP00000041740.1"/>
    <property type="gene ID" value="ENSNMLG00000025520.1"/>
</dbReference>
<reference evidence="2" key="2">
    <citation type="submission" date="2025-09" db="UniProtKB">
        <authorList>
            <consortium name="Ensembl"/>
        </authorList>
    </citation>
    <scope>IDENTIFICATION</scope>
</reference>
<dbReference type="AlphaFoldDB" id="A0A8C6WYX0"/>
<evidence type="ECO:0008006" key="4">
    <source>
        <dbReference type="Google" id="ProtNLM"/>
    </source>
</evidence>
<feature type="region of interest" description="Disordered" evidence="1">
    <location>
        <begin position="1"/>
        <end position="62"/>
    </location>
</feature>
<protein>
    <recommendedName>
        <fullName evidence="4">Reverse transcriptase domain-containing protein</fullName>
    </recommendedName>
</protein>
<evidence type="ECO:0000313" key="3">
    <source>
        <dbReference type="Proteomes" id="UP000694523"/>
    </source>
</evidence>
<name>A0A8C6WYX0_9GOBI</name>
<feature type="compositionally biased region" description="Basic and acidic residues" evidence="1">
    <location>
        <begin position="1"/>
        <end position="20"/>
    </location>
</feature>
<dbReference type="PANTHER" id="PTHR21301:SF10">
    <property type="entry name" value="REVERSE TRANSCRIPTASE DOMAIN-CONTAINING PROTEIN"/>
    <property type="match status" value="1"/>
</dbReference>
<dbReference type="PANTHER" id="PTHR21301">
    <property type="entry name" value="REVERSE TRANSCRIPTASE"/>
    <property type="match status" value="1"/>
</dbReference>
<proteinExistence type="predicted"/>
<organism evidence="2 3">
    <name type="scientific">Neogobius melanostomus</name>
    <name type="common">round goby</name>
    <dbReference type="NCBI Taxonomy" id="47308"/>
    <lineage>
        <taxon>Eukaryota</taxon>
        <taxon>Metazoa</taxon>
        <taxon>Chordata</taxon>
        <taxon>Craniata</taxon>
        <taxon>Vertebrata</taxon>
        <taxon>Euteleostomi</taxon>
        <taxon>Actinopterygii</taxon>
        <taxon>Neopterygii</taxon>
        <taxon>Teleostei</taxon>
        <taxon>Neoteleostei</taxon>
        <taxon>Acanthomorphata</taxon>
        <taxon>Gobiaria</taxon>
        <taxon>Gobiiformes</taxon>
        <taxon>Gobioidei</taxon>
        <taxon>Gobiidae</taxon>
        <taxon>Benthophilinae</taxon>
        <taxon>Neogobiini</taxon>
        <taxon>Neogobius</taxon>
    </lineage>
</organism>
<dbReference type="Proteomes" id="UP000694523">
    <property type="component" value="Unplaced"/>
</dbReference>
<evidence type="ECO:0000256" key="1">
    <source>
        <dbReference type="SAM" id="MobiDB-lite"/>
    </source>
</evidence>
<sequence>GYRIIEKPQEPPAIQHDRPNDTGTDITEDTPATTGDPSEPDLNPSQQVGSRTRFKGRSTFIPPHRRNASIDTYCRLVEQDVSHLLNNKRKYTVSENLTKEQRLELNLIQKDNSIVIKSADKGGAIVILDRSTYVNEVQRQLCNTNFYRKLDHNPTSTFKSKIKNKLDSLLLNNEITKSEHAFMYVDSPVTPVLYILPKIHKQYTDAPPGRPIVSSIGSLTEKISAFIDHTLQPLVTSLPSYIRDSMEFLKMLKTIVVPESCLLVTMDIESLYTHVPFEGGLRASEFFLN</sequence>